<dbReference type="Pfam" id="PF00450">
    <property type="entry name" value="Peptidase_S10"/>
    <property type="match status" value="1"/>
</dbReference>
<keyword evidence="5 7" id="KW-0378">Hydrolase</keyword>
<dbReference type="EnsemblMetazoa" id="XM_017135396.2">
    <property type="protein sequence ID" value="XP_016990885.1"/>
    <property type="gene ID" value="LOC108052875"/>
</dbReference>
<dbReference type="InterPro" id="IPR033124">
    <property type="entry name" value="Ser_caboxypep_his_AS"/>
</dbReference>
<proteinExistence type="inferred from homology"/>
<dbReference type="EC" id="3.4.16.-" evidence="7"/>
<dbReference type="InterPro" id="IPR018202">
    <property type="entry name" value="Ser_caboxypep_ser_AS"/>
</dbReference>
<evidence type="ECO:0000256" key="1">
    <source>
        <dbReference type="ARBA" id="ARBA00009431"/>
    </source>
</evidence>
<dbReference type="PRINTS" id="PR00724">
    <property type="entry name" value="CRBOXYPTASEC"/>
</dbReference>
<sequence>MKTATHCAFLIIAAIVAICGAQGDQGERPYRRSFINPYPRFRFFEDEVDPGEPLFLTPLINNKSIPNEDVKKLARVAGSQFHGVESYSGYLTVDPGYNSNMFFWYFPAEQEPEYAPVVLWLQGGPGASSLFGLFTENGPLELDGHGKPQKRNYTWSKTHNLIYIDNPVGTGFSFTDNDNGYAKNEKDVGRDLHEAVMQLYELFEWSNSSGFWVTGESYAGKYVPALAYHIHKVQNAIETRVYVPLKGVAIGNGLSDPLHQLKYGDYLYQLGLIDEHGLQSFHDAEAKGAACIEKHDMECAFDVFDSLINGDLTNGSLFSNLTGYNWYYNYLKTHEDDGGILGNFLQAGATRRAIHVGNKPFHDLDKENKVELHLKKDVMDTVAPWIAELLAHYTVCIYSGQLDIIVAYPLTRNYLNHLKFPGSDKYKVAPREIWRIDGEVAGYVKHAGHLVEIMVRNAGHMAPHDQPKWLYEMINHLTHYKHKEHQT</sequence>
<reference evidence="9" key="1">
    <citation type="journal article" date="2021" name="Elife">
        <title>Highly contiguous assemblies of 101 drosophilid genomes.</title>
        <authorList>
            <person name="Kim B.Y."/>
            <person name="Wang J.R."/>
            <person name="Miller D.E."/>
            <person name="Barmina O."/>
            <person name="Delaney E."/>
            <person name="Thompson A."/>
            <person name="Comeault A.A."/>
            <person name="Peede D."/>
            <person name="D'Agostino E.R."/>
            <person name="Pelaez J."/>
            <person name="Aguilar J.M."/>
            <person name="Haji D."/>
            <person name="Matsunaga T."/>
            <person name="Armstrong E.E."/>
            <person name="Zych M."/>
            <person name="Ogawa Y."/>
            <person name="Stamenkovic-Radak M."/>
            <person name="Jelic M."/>
            <person name="Veselinovic M.S."/>
            <person name="Tanaskovic M."/>
            <person name="Eric P."/>
            <person name="Gao J.J."/>
            <person name="Katoh T.K."/>
            <person name="Toda M.J."/>
            <person name="Watabe H."/>
            <person name="Watada M."/>
            <person name="Davis J.S."/>
            <person name="Moyle L.C."/>
            <person name="Manoli G."/>
            <person name="Bertolini E."/>
            <person name="Kostal V."/>
            <person name="Hawley R.S."/>
            <person name="Takahashi A."/>
            <person name="Jones C.D."/>
            <person name="Price D.K."/>
            <person name="Whiteman N."/>
            <person name="Kopp A."/>
            <person name="Matute D.R."/>
            <person name="Petrov D.A."/>
        </authorList>
    </citation>
    <scope>NUCLEOTIDE SEQUENCE [LARGE SCALE GENOMIC DNA]</scope>
</reference>
<dbReference type="InterPro" id="IPR001563">
    <property type="entry name" value="Peptidase_S10"/>
</dbReference>
<dbReference type="RefSeq" id="XP_016990884.1">
    <property type="nucleotide sequence ID" value="XM_017135395.1"/>
</dbReference>
<dbReference type="InterPro" id="IPR029058">
    <property type="entry name" value="AB_hydrolase_fold"/>
</dbReference>
<name>A0A6P4FK46_DRORH</name>
<dbReference type="GeneID" id="108052875"/>
<dbReference type="FunFam" id="3.40.50.1820:FF:000096">
    <property type="entry name" value="Carboxypeptidase vitellogenic-like"/>
    <property type="match status" value="1"/>
</dbReference>
<feature type="signal peptide" evidence="7">
    <location>
        <begin position="1"/>
        <end position="23"/>
    </location>
</feature>
<evidence type="ECO:0000313" key="9">
    <source>
        <dbReference type="Proteomes" id="UP001652680"/>
    </source>
</evidence>
<evidence type="ECO:0000256" key="6">
    <source>
        <dbReference type="ARBA" id="ARBA00023180"/>
    </source>
</evidence>
<feature type="chain" id="PRO_5044518701" description="Carboxypeptidase" evidence="7">
    <location>
        <begin position="24"/>
        <end position="487"/>
    </location>
</feature>
<accession>A0A6P4FK46</accession>
<evidence type="ECO:0000256" key="7">
    <source>
        <dbReference type="RuleBase" id="RU361156"/>
    </source>
</evidence>
<evidence type="ECO:0000313" key="8">
    <source>
        <dbReference type="EnsemblMetazoa" id="XP_016990884.1"/>
    </source>
</evidence>
<dbReference type="AlphaFoldDB" id="A0A6P4FK46"/>
<keyword evidence="6" id="KW-0325">Glycoprotein</keyword>
<comment type="similarity">
    <text evidence="1 7">Belongs to the peptidase S10 family.</text>
</comment>
<dbReference type="Proteomes" id="UP001652680">
    <property type="component" value="Unassembled WGS sequence"/>
</dbReference>
<dbReference type="PANTHER" id="PTHR11802">
    <property type="entry name" value="SERINE PROTEASE FAMILY S10 SERINE CARBOXYPEPTIDASE"/>
    <property type="match status" value="1"/>
</dbReference>
<evidence type="ECO:0000256" key="5">
    <source>
        <dbReference type="ARBA" id="ARBA00022801"/>
    </source>
</evidence>
<evidence type="ECO:0000256" key="4">
    <source>
        <dbReference type="ARBA" id="ARBA00022729"/>
    </source>
</evidence>
<keyword evidence="4 7" id="KW-0732">Signal</keyword>
<dbReference type="SUPFAM" id="SSF53474">
    <property type="entry name" value="alpha/beta-Hydrolases"/>
    <property type="match status" value="1"/>
</dbReference>
<gene>
    <name evidence="10 11" type="primary">LOC108052875</name>
    <name evidence="8" type="synonym">108052875</name>
</gene>
<dbReference type="OMA" id="EMADQFV"/>
<dbReference type="OrthoDB" id="443318at2759"/>
<protein>
    <recommendedName>
        <fullName evidence="7">Carboxypeptidase</fullName>
        <ecNumber evidence="7">3.4.16.-</ecNumber>
    </recommendedName>
</protein>
<reference evidence="10 11" key="2">
    <citation type="submission" date="2025-04" db="UniProtKB">
        <authorList>
            <consortium name="RefSeq"/>
        </authorList>
    </citation>
    <scope>IDENTIFICATION</scope>
</reference>
<evidence type="ECO:0000313" key="10">
    <source>
        <dbReference type="RefSeq" id="XP_016990884.1"/>
    </source>
</evidence>
<dbReference type="GO" id="GO:0006508">
    <property type="term" value="P:proteolysis"/>
    <property type="evidence" value="ECO:0007669"/>
    <property type="project" value="UniProtKB-KW"/>
</dbReference>
<organism evidence="11">
    <name type="scientific">Drosophila rhopaloa</name>
    <name type="common">Fruit fly</name>
    <dbReference type="NCBI Taxonomy" id="1041015"/>
    <lineage>
        <taxon>Eukaryota</taxon>
        <taxon>Metazoa</taxon>
        <taxon>Ecdysozoa</taxon>
        <taxon>Arthropoda</taxon>
        <taxon>Hexapoda</taxon>
        <taxon>Insecta</taxon>
        <taxon>Pterygota</taxon>
        <taxon>Neoptera</taxon>
        <taxon>Endopterygota</taxon>
        <taxon>Diptera</taxon>
        <taxon>Brachycera</taxon>
        <taxon>Muscomorpha</taxon>
        <taxon>Ephydroidea</taxon>
        <taxon>Drosophilidae</taxon>
        <taxon>Drosophila</taxon>
        <taxon>Sophophora</taxon>
    </lineage>
</organism>
<dbReference type="PROSITE" id="PS00131">
    <property type="entry name" value="CARBOXYPEPT_SER_SER"/>
    <property type="match status" value="1"/>
</dbReference>
<dbReference type="PANTHER" id="PTHR11802:SF472">
    <property type="entry name" value="SERINE CARBOXYPEPTIDASE CPVL-RELATED"/>
    <property type="match status" value="1"/>
</dbReference>
<dbReference type="RefSeq" id="XP_016990885.1">
    <property type="nucleotide sequence ID" value="XM_017135396.1"/>
</dbReference>
<evidence type="ECO:0000256" key="3">
    <source>
        <dbReference type="ARBA" id="ARBA00022670"/>
    </source>
</evidence>
<keyword evidence="3 7" id="KW-0645">Protease</keyword>
<dbReference type="EnsemblMetazoa" id="XM_017135395.2">
    <property type="protein sequence ID" value="XP_016990884.1"/>
    <property type="gene ID" value="LOC108052875"/>
</dbReference>
<evidence type="ECO:0000313" key="11">
    <source>
        <dbReference type="RefSeq" id="XP_016990885.1"/>
    </source>
</evidence>
<reference evidence="8" key="3">
    <citation type="submission" date="2025-05" db="UniProtKB">
        <authorList>
            <consortium name="EnsemblMetazoa"/>
        </authorList>
    </citation>
    <scope>IDENTIFICATION</scope>
</reference>
<dbReference type="PROSITE" id="PS00560">
    <property type="entry name" value="CARBOXYPEPT_SER_HIS"/>
    <property type="match status" value="1"/>
</dbReference>
<keyword evidence="9" id="KW-1185">Reference proteome</keyword>
<evidence type="ECO:0000256" key="2">
    <source>
        <dbReference type="ARBA" id="ARBA00022645"/>
    </source>
</evidence>
<dbReference type="GO" id="GO:0004185">
    <property type="term" value="F:serine-type carboxypeptidase activity"/>
    <property type="evidence" value="ECO:0007669"/>
    <property type="project" value="UniProtKB-UniRule"/>
</dbReference>
<dbReference type="Gene3D" id="3.40.50.1820">
    <property type="entry name" value="alpha/beta hydrolase"/>
    <property type="match status" value="1"/>
</dbReference>
<keyword evidence="2 7" id="KW-0121">Carboxypeptidase</keyword>